<evidence type="ECO:0000259" key="5">
    <source>
        <dbReference type="Pfam" id="PF04542"/>
    </source>
</evidence>
<comment type="similarity">
    <text evidence="1">Belongs to the sigma-70 factor family. ECF subfamily.</text>
</comment>
<dbReference type="InterPro" id="IPR036388">
    <property type="entry name" value="WH-like_DNA-bd_sf"/>
</dbReference>
<dbReference type="SUPFAM" id="SSF88946">
    <property type="entry name" value="Sigma2 domain of RNA polymerase sigma factors"/>
    <property type="match status" value="1"/>
</dbReference>
<comment type="caution">
    <text evidence="7">The sequence shown here is derived from an EMBL/GenBank/DDBJ whole genome shotgun (WGS) entry which is preliminary data.</text>
</comment>
<dbReference type="GO" id="GO:0016987">
    <property type="term" value="F:sigma factor activity"/>
    <property type="evidence" value="ECO:0007669"/>
    <property type="project" value="UniProtKB-KW"/>
</dbReference>
<dbReference type="InterPro" id="IPR013249">
    <property type="entry name" value="RNA_pol_sigma70_r4_t2"/>
</dbReference>
<organism evidence="7 8">
    <name type="scientific">Iodidimonas nitroreducens</name>
    <dbReference type="NCBI Taxonomy" id="1236968"/>
    <lineage>
        <taxon>Bacteria</taxon>
        <taxon>Pseudomonadati</taxon>
        <taxon>Pseudomonadota</taxon>
        <taxon>Alphaproteobacteria</taxon>
        <taxon>Iodidimonadales</taxon>
        <taxon>Iodidimonadaceae</taxon>
        <taxon>Iodidimonas</taxon>
    </lineage>
</organism>
<dbReference type="SUPFAM" id="SSF88659">
    <property type="entry name" value="Sigma3 and sigma4 domains of RNA polymerase sigma factors"/>
    <property type="match status" value="1"/>
</dbReference>
<evidence type="ECO:0000313" key="7">
    <source>
        <dbReference type="EMBL" id="GER03353.1"/>
    </source>
</evidence>
<evidence type="ECO:0000313" key="8">
    <source>
        <dbReference type="Proteomes" id="UP000324996"/>
    </source>
</evidence>
<feature type="domain" description="RNA polymerase sigma factor 70 region 4 type 2" evidence="6">
    <location>
        <begin position="103"/>
        <end position="155"/>
    </location>
</feature>
<dbReference type="GO" id="GO:0003677">
    <property type="term" value="F:DNA binding"/>
    <property type="evidence" value="ECO:0007669"/>
    <property type="project" value="InterPro"/>
</dbReference>
<dbReference type="InterPro" id="IPR013324">
    <property type="entry name" value="RNA_pol_sigma_r3/r4-like"/>
</dbReference>
<dbReference type="InterPro" id="IPR039425">
    <property type="entry name" value="RNA_pol_sigma-70-like"/>
</dbReference>
<dbReference type="Pfam" id="PF04542">
    <property type="entry name" value="Sigma70_r2"/>
    <property type="match status" value="1"/>
</dbReference>
<dbReference type="Gene3D" id="1.10.10.10">
    <property type="entry name" value="Winged helix-like DNA-binding domain superfamily/Winged helix DNA-binding domain"/>
    <property type="match status" value="1"/>
</dbReference>
<evidence type="ECO:0000256" key="1">
    <source>
        <dbReference type="ARBA" id="ARBA00010641"/>
    </source>
</evidence>
<dbReference type="Proteomes" id="UP000324996">
    <property type="component" value="Unassembled WGS sequence"/>
</dbReference>
<sequence length="169" mass="19044">MLAVFLERREALHAMVAARLGDRQDARDILHDAWLRLSAIKQPKRVDNPSAYVVRTTQNVMKDHIRRANVSRRHVQMAGDLPADIPAAQSSPEIDAYHRARLRQMRALLGDLSPKCQTAFLLSRCDGLSYRDIGDRMGISDNMVKKYLVKALAHLRAHMQPAGDPADRA</sequence>
<protein>
    <submittedName>
        <fullName evidence="7">RNA polymerase sigma factor</fullName>
    </submittedName>
</protein>
<dbReference type="InterPro" id="IPR014284">
    <property type="entry name" value="RNA_pol_sigma-70_dom"/>
</dbReference>
<dbReference type="Gene3D" id="1.10.1740.10">
    <property type="match status" value="1"/>
</dbReference>
<dbReference type="GO" id="GO:0006352">
    <property type="term" value="P:DNA-templated transcription initiation"/>
    <property type="evidence" value="ECO:0007669"/>
    <property type="project" value="InterPro"/>
</dbReference>
<keyword evidence="3" id="KW-0731">Sigma factor</keyword>
<feature type="domain" description="RNA polymerase sigma-70 region 2" evidence="5">
    <location>
        <begin position="10"/>
        <end position="68"/>
    </location>
</feature>
<dbReference type="EMBL" id="BKCN01000003">
    <property type="protein sequence ID" value="GER03353.1"/>
    <property type="molecule type" value="Genomic_DNA"/>
</dbReference>
<dbReference type="InterPro" id="IPR007627">
    <property type="entry name" value="RNA_pol_sigma70_r2"/>
</dbReference>
<dbReference type="CDD" id="cd06171">
    <property type="entry name" value="Sigma70_r4"/>
    <property type="match status" value="1"/>
</dbReference>
<dbReference type="Pfam" id="PF08281">
    <property type="entry name" value="Sigma70_r4_2"/>
    <property type="match status" value="1"/>
</dbReference>
<reference evidence="7 8" key="1">
    <citation type="submission" date="2019-09" db="EMBL/GenBank/DDBJ databases">
        <title>NBRP : Genome information of microbial organism related human and environment.</title>
        <authorList>
            <person name="Hattori M."/>
            <person name="Oshima K."/>
            <person name="Inaba H."/>
            <person name="Suda W."/>
            <person name="Sakamoto M."/>
            <person name="Iino T."/>
            <person name="Kitahara M."/>
            <person name="Oshida Y."/>
            <person name="Iida T."/>
            <person name="Kudo T."/>
            <person name="Itoh T."/>
            <person name="Ohkuma M."/>
        </authorList>
    </citation>
    <scope>NUCLEOTIDE SEQUENCE [LARGE SCALE GENOMIC DNA]</scope>
    <source>
        <strain evidence="7 8">Q-1</strain>
    </source>
</reference>
<dbReference type="NCBIfam" id="TIGR02937">
    <property type="entry name" value="sigma70-ECF"/>
    <property type="match status" value="1"/>
</dbReference>
<evidence type="ECO:0000256" key="4">
    <source>
        <dbReference type="ARBA" id="ARBA00023163"/>
    </source>
</evidence>
<proteinExistence type="inferred from homology"/>
<keyword evidence="4" id="KW-0804">Transcription</keyword>
<dbReference type="AlphaFoldDB" id="A0A5A7N4Y5"/>
<evidence type="ECO:0000256" key="2">
    <source>
        <dbReference type="ARBA" id="ARBA00023015"/>
    </source>
</evidence>
<accession>A0A5A7N4Y5</accession>
<keyword evidence="2" id="KW-0805">Transcription regulation</keyword>
<dbReference type="InterPro" id="IPR013325">
    <property type="entry name" value="RNA_pol_sigma_r2"/>
</dbReference>
<gene>
    <name evidence="7" type="primary">fpvI</name>
    <name evidence="7" type="ORF">JCM17846_10350</name>
</gene>
<evidence type="ECO:0000259" key="6">
    <source>
        <dbReference type="Pfam" id="PF08281"/>
    </source>
</evidence>
<dbReference type="PANTHER" id="PTHR43133:SF63">
    <property type="entry name" value="RNA POLYMERASE SIGMA FACTOR FECI-RELATED"/>
    <property type="match status" value="1"/>
</dbReference>
<dbReference type="PANTHER" id="PTHR43133">
    <property type="entry name" value="RNA POLYMERASE ECF-TYPE SIGMA FACTO"/>
    <property type="match status" value="1"/>
</dbReference>
<keyword evidence="8" id="KW-1185">Reference proteome</keyword>
<name>A0A5A7N4Y5_9PROT</name>
<evidence type="ECO:0000256" key="3">
    <source>
        <dbReference type="ARBA" id="ARBA00023082"/>
    </source>
</evidence>